<evidence type="ECO:0000313" key="2">
    <source>
        <dbReference type="EMBL" id="BDY13573.1"/>
    </source>
</evidence>
<keyword evidence="1" id="KW-0472">Membrane</keyword>
<dbReference type="Proteomes" id="UP001321445">
    <property type="component" value="Chromosome"/>
</dbReference>
<gene>
    <name evidence="2" type="ORF">HCR_18850</name>
</gene>
<evidence type="ECO:0000256" key="1">
    <source>
        <dbReference type="SAM" id="Phobius"/>
    </source>
</evidence>
<keyword evidence="3" id="KW-1185">Reference proteome</keyword>
<reference evidence="2 3" key="1">
    <citation type="submission" date="2023-03" db="EMBL/GenBank/DDBJ databases">
        <title>Description of Hydrogenimonas sp. ISO32.</title>
        <authorList>
            <person name="Mino S."/>
            <person name="Fukazawa S."/>
            <person name="Sawabe T."/>
        </authorList>
    </citation>
    <scope>NUCLEOTIDE SEQUENCE [LARGE SCALE GENOMIC DNA]</scope>
    <source>
        <strain evidence="2 3">ISO32</strain>
    </source>
</reference>
<accession>A0ABM8FMG1</accession>
<keyword evidence="1" id="KW-0812">Transmembrane</keyword>
<protein>
    <submittedName>
        <fullName evidence="2">Uncharacterized protein</fullName>
    </submittedName>
</protein>
<evidence type="ECO:0000313" key="3">
    <source>
        <dbReference type="Proteomes" id="UP001321445"/>
    </source>
</evidence>
<proteinExistence type="predicted"/>
<keyword evidence="1" id="KW-1133">Transmembrane helix</keyword>
<feature type="transmembrane region" description="Helical" evidence="1">
    <location>
        <begin position="45"/>
        <end position="65"/>
    </location>
</feature>
<name>A0ABM8FMG1_9BACT</name>
<dbReference type="EMBL" id="AP027370">
    <property type="protein sequence ID" value="BDY13573.1"/>
    <property type="molecule type" value="Genomic_DNA"/>
</dbReference>
<organism evidence="2 3">
    <name type="scientific">Hydrogenimonas cancrithermarum</name>
    <dbReference type="NCBI Taxonomy" id="2993563"/>
    <lineage>
        <taxon>Bacteria</taxon>
        <taxon>Pseudomonadati</taxon>
        <taxon>Campylobacterota</taxon>
        <taxon>Epsilonproteobacteria</taxon>
        <taxon>Campylobacterales</taxon>
        <taxon>Hydrogenimonadaceae</taxon>
        <taxon>Hydrogenimonas</taxon>
    </lineage>
</organism>
<sequence>MYYAIFVFGFFLLLLIRDAQRVTYPLLFLWMILLWSDLWKYRKKNTINIMLLGFMVFFVIETPIGNQKHRKEDEKLSIELIALMKKYDYLYEPGISFPLTMNAKMFRAMLQNRLFDEKNWISNYIMPAGWMSRHPYFYTSHNISNHGVQRKYKNYHDFLLAEESAFIGSKTTNEEMNEMICERYDKLFGINDHCKHRLVTLDESKHFKIVKVICQNGKGLNSL</sequence>